<dbReference type="Gene3D" id="3.30.200.20">
    <property type="entry name" value="Phosphorylase Kinase, domain 1"/>
    <property type="match status" value="1"/>
</dbReference>
<dbReference type="InterPro" id="IPR002575">
    <property type="entry name" value="Aminoglycoside_PTrfase"/>
</dbReference>
<name>A0A381RV65_9ZZZZ</name>
<dbReference type="Gene3D" id="3.90.1200.10">
    <property type="match status" value="1"/>
</dbReference>
<protein>
    <recommendedName>
        <fullName evidence="1">Aminoglycoside phosphotransferase domain-containing protein</fullName>
    </recommendedName>
</protein>
<dbReference type="SUPFAM" id="SSF56112">
    <property type="entry name" value="Protein kinase-like (PK-like)"/>
    <property type="match status" value="1"/>
</dbReference>
<dbReference type="EMBL" id="UINC01002287">
    <property type="protein sequence ID" value="SUZ95021.1"/>
    <property type="molecule type" value="Genomic_DNA"/>
</dbReference>
<dbReference type="InterPro" id="IPR041726">
    <property type="entry name" value="ACAD10_11_N"/>
</dbReference>
<feature type="non-terminal residue" evidence="2">
    <location>
        <position position="1"/>
    </location>
</feature>
<reference evidence="2" key="1">
    <citation type="submission" date="2018-05" db="EMBL/GenBank/DDBJ databases">
        <authorList>
            <person name="Lanie J.A."/>
            <person name="Ng W.-L."/>
            <person name="Kazmierczak K.M."/>
            <person name="Andrzejewski T.M."/>
            <person name="Davidsen T.M."/>
            <person name="Wayne K.J."/>
            <person name="Tettelin H."/>
            <person name="Glass J.I."/>
            <person name="Rusch D."/>
            <person name="Podicherti R."/>
            <person name="Tsui H.-C.T."/>
            <person name="Winkler M.E."/>
        </authorList>
    </citation>
    <scope>NUCLEOTIDE SEQUENCE</scope>
</reference>
<proteinExistence type="predicted"/>
<accession>A0A381RV65</accession>
<dbReference type="CDD" id="cd05154">
    <property type="entry name" value="ACAD10_11_N-like"/>
    <property type="match status" value="1"/>
</dbReference>
<dbReference type="AlphaFoldDB" id="A0A381RV65"/>
<evidence type="ECO:0000259" key="1">
    <source>
        <dbReference type="Pfam" id="PF01636"/>
    </source>
</evidence>
<dbReference type="InterPro" id="IPR051678">
    <property type="entry name" value="AGP_Transferase"/>
</dbReference>
<organism evidence="2">
    <name type="scientific">marine metagenome</name>
    <dbReference type="NCBI Taxonomy" id="408172"/>
    <lineage>
        <taxon>unclassified sequences</taxon>
        <taxon>metagenomes</taxon>
        <taxon>ecological metagenomes</taxon>
    </lineage>
</organism>
<dbReference type="Pfam" id="PF01636">
    <property type="entry name" value="APH"/>
    <property type="match status" value="1"/>
</dbReference>
<evidence type="ECO:0000313" key="2">
    <source>
        <dbReference type="EMBL" id="SUZ95021.1"/>
    </source>
</evidence>
<gene>
    <name evidence="2" type="ORF">METZ01_LOCUS47875</name>
</gene>
<dbReference type="PANTHER" id="PTHR21310:SF57">
    <property type="entry name" value="BLR2944 PROTEIN"/>
    <property type="match status" value="1"/>
</dbReference>
<dbReference type="InterPro" id="IPR011009">
    <property type="entry name" value="Kinase-like_dom_sf"/>
</dbReference>
<dbReference type="PANTHER" id="PTHR21310">
    <property type="entry name" value="AMINOGLYCOSIDE PHOSPHOTRANSFERASE-RELATED-RELATED"/>
    <property type="match status" value="1"/>
</dbReference>
<feature type="domain" description="Aminoglycoside phosphotransferase" evidence="1">
    <location>
        <begin position="1"/>
        <end position="182"/>
    </location>
</feature>
<sequence length="254" mass="28949">VPVPTLVALEESSDVLGAPFMVMEELPGKVASPFDKDAYIPHEAEIGQQFWEILGKIASHDLTNSKLRELSEEKTLNNCWKEQLEYWVEVIRKDSLGVEPILEAAIRQLQRSEPLPATRLSIVHGDYRNGNFLFEGKQVTGILDWEMAHIGDPLEDLGWALSEIWCWEKKETPAYLIPREEALDIWAQESKIEINKDSLFWWELFACVKGLAIWISAGHEFSTGSNTDPVNLFSAWVPHDIHTEIILDKLESLL</sequence>